<dbReference type="SUPFAM" id="SSF52540">
    <property type="entry name" value="P-loop containing nucleoside triphosphate hydrolases"/>
    <property type="match status" value="1"/>
</dbReference>
<evidence type="ECO:0000256" key="6">
    <source>
        <dbReference type="SAM" id="MobiDB-lite"/>
    </source>
</evidence>
<dbReference type="Proteomes" id="UP000614410">
    <property type="component" value="Unassembled WGS sequence"/>
</dbReference>
<dbReference type="FunFam" id="3.40.50.300:FF:000137">
    <property type="entry name" value="Replication-associated recombination protein A"/>
    <property type="match status" value="1"/>
</dbReference>
<organism evidence="8 9">
    <name type="scientific">Candidatus Amunia macphersoniae</name>
    <dbReference type="NCBI Taxonomy" id="3127014"/>
    <lineage>
        <taxon>Bacteria</taxon>
        <taxon>Bacillati</taxon>
        <taxon>Candidatus Dormiibacterota</taxon>
        <taxon>Candidatus Dormibacteria</taxon>
        <taxon>Candidatus Aeolococcales</taxon>
        <taxon>Candidatus Aeolococcaceae</taxon>
        <taxon>Candidatus Amunia</taxon>
    </lineage>
</organism>
<feature type="region of interest" description="Disordered" evidence="6">
    <location>
        <begin position="1"/>
        <end position="38"/>
    </location>
</feature>
<dbReference type="GO" id="GO:0006310">
    <property type="term" value="P:DNA recombination"/>
    <property type="evidence" value="ECO:0007669"/>
    <property type="project" value="InterPro"/>
</dbReference>
<dbReference type="InterPro" id="IPR008921">
    <property type="entry name" value="DNA_pol3_clamp-load_cplx_C"/>
</dbReference>
<dbReference type="Pfam" id="PF16193">
    <property type="entry name" value="AAA_assoc_2"/>
    <property type="match status" value="1"/>
</dbReference>
<dbReference type="PANTHER" id="PTHR13779:SF7">
    <property type="entry name" value="ATPASE WRNIP1"/>
    <property type="match status" value="1"/>
</dbReference>
<sequence length="481" mass="50634">MGDPQADLFGVPASGVTVPGGEPAAPGAQPPGRSPVPLAARMRPRTLEEFAGQDRVVGPGSVLRRALDGDQLPSLILWGPPGSGKTSLANILAEMSGAAFESVSAVSSGVAELRKIMDRARERRRIGRRTVLFIDEIHRFNKGQQDAVLPDVESGTVTLLGATTENPSFEVNAALLSRARVLRLEALAEADLGGLVDRAIADETRGLGGDDVVLEPAARARLLSLCGGDARVALDALELAVAATRDRNGQAVVDVAAVEGALQNPSLLYDRAGDQHYWLASAFIKSMRDSDPDASVYWLARMLEAGEDPMFCARRMVIFAAEDVGLADPAALGVAVAAQQAAHFVGMPEGYLPLAEAALYLATAPKSNSAMRAYLKAVDDVRETLHQPVPLHLRNASTALTKGMGFGAGYRYAHDQADAIVDQQHLPDSLAGHRYYTPSNHGSEADIAARLGQISATVQARRSAGGEGAPADDQSSTVGHH</sequence>
<dbReference type="Pfam" id="PF12002">
    <property type="entry name" value="MgsA_C"/>
    <property type="match status" value="1"/>
</dbReference>
<dbReference type="EMBL" id="JAEKNN010000036">
    <property type="protein sequence ID" value="MBJ7609345.1"/>
    <property type="molecule type" value="Genomic_DNA"/>
</dbReference>
<dbReference type="SMART" id="SM00382">
    <property type="entry name" value="AAA"/>
    <property type="match status" value="1"/>
</dbReference>
<dbReference type="Gene3D" id="1.20.272.10">
    <property type="match status" value="1"/>
</dbReference>
<name>A0A934KP71_9BACT</name>
<protein>
    <submittedName>
        <fullName evidence="8">Replication-associated recombination protein A</fullName>
    </submittedName>
</protein>
<evidence type="ECO:0000259" key="7">
    <source>
        <dbReference type="SMART" id="SM00382"/>
    </source>
</evidence>
<dbReference type="InterPro" id="IPR032423">
    <property type="entry name" value="AAA_assoc_2"/>
</dbReference>
<dbReference type="Pfam" id="PF05496">
    <property type="entry name" value="RuvB_N"/>
    <property type="match status" value="1"/>
</dbReference>
<dbReference type="GO" id="GO:0005524">
    <property type="term" value="F:ATP binding"/>
    <property type="evidence" value="ECO:0007669"/>
    <property type="project" value="UniProtKB-KW"/>
</dbReference>
<dbReference type="GO" id="GO:0017116">
    <property type="term" value="F:single-stranded DNA helicase activity"/>
    <property type="evidence" value="ECO:0007669"/>
    <property type="project" value="TreeGrafter"/>
</dbReference>
<dbReference type="Gene3D" id="3.40.50.300">
    <property type="entry name" value="P-loop containing nucleotide triphosphate hydrolases"/>
    <property type="match status" value="1"/>
</dbReference>
<evidence type="ECO:0000256" key="1">
    <source>
        <dbReference type="ARBA" id="ARBA00002393"/>
    </source>
</evidence>
<dbReference type="AlphaFoldDB" id="A0A934KP71"/>
<reference evidence="8 9" key="1">
    <citation type="submission" date="2020-10" db="EMBL/GenBank/DDBJ databases">
        <title>Ca. Dormibacterota MAGs.</title>
        <authorList>
            <person name="Montgomery K."/>
        </authorList>
    </citation>
    <scope>NUCLEOTIDE SEQUENCE [LARGE SCALE GENOMIC DNA]</scope>
    <source>
        <strain evidence="8">Mitchell_Peninsula_5</strain>
    </source>
</reference>
<accession>A0A934KP71</accession>
<dbReference type="InterPro" id="IPR008824">
    <property type="entry name" value="RuvB-like_N"/>
</dbReference>
<dbReference type="InterPro" id="IPR051314">
    <property type="entry name" value="AAA_ATPase_RarA/MGS1/WRNIP1"/>
</dbReference>
<dbReference type="GO" id="GO:0006261">
    <property type="term" value="P:DNA-templated DNA replication"/>
    <property type="evidence" value="ECO:0007669"/>
    <property type="project" value="TreeGrafter"/>
</dbReference>
<proteinExistence type="inferred from homology"/>
<dbReference type="SUPFAM" id="SSF48019">
    <property type="entry name" value="post-AAA+ oligomerization domain-like"/>
    <property type="match status" value="1"/>
</dbReference>
<evidence type="ECO:0000256" key="5">
    <source>
        <dbReference type="ARBA" id="ARBA00022840"/>
    </source>
</evidence>
<comment type="similarity">
    <text evidence="2">Belongs to the AAA ATPase family. RarA/MGS1/WRNIP1 subfamily.</text>
</comment>
<comment type="function">
    <text evidence="1">DNA-dependent ATPase that plays important roles in cellular responses to stalled DNA replication processes.</text>
</comment>
<evidence type="ECO:0000313" key="8">
    <source>
        <dbReference type="EMBL" id="MBJ7609345.1"/>
    </source>
</evidence>
<dbReference type="CDD" id="cd00009">
    <property type="entry name" value="AAA"/>
    <property type="match status" value="1"/>
</dbReference>
<comment type="caution">
    <text evidence="8">The sequence shown here is derived from an EMBL/GenBank/DDBJ whole genome shotgun (WGS) entry which is preliminary data.</text>
</comment>
<dbReference type="PANTHER" id="PTHR13779">
    <property type="entry name" value="WERNER HELICASE-INTERACTING PROTEIN 1 FAMILY MEMBER"/>
    <property type="match status" value="1"/>
</dbReference>
<dbReference type="InterPro" id="IPR027417">
    <property type="entry name" value="P-loop_NTPase"/>
</dbReference>
<dbReference type="GO" id="GO:0003677">
    <property type="term" value="F:DNA binding"/>
    <property type="evidence" value="ECO:0007669"/>
    <property type="project" value="InterPro"/>
</dbReference>
<dbReference type="GO" id="GO:0008047">
    <property type="term" value="F:enzyme activator activity"/>
    <property type="evidence" value="ECO:0007669"/>
    <property type="project" value="TreeGrafter"/>
</dbReference>
<dbReference type="Gene3D" id="1.10.3710.10">
    <property type="entry name" value="DNA polymerase III clamp loader subunits, C-terminal domain"/>
    <property type="match status" value="1"/>
</dbReference>
<feature type="region of interest" description="Disordered" evidence="6">
    <location>
        <begin position="458"/>
        <end position="481"/>
    </location>
</feature>
<evidence type="ECO:0000256" key="2">
    <source>
        <dbReference type="ARBA" id="ARBA00008959"/>
    </source>
</evidence>
<gene>
    <name evidence="8" type="ORF">JF887_07920</name>
</gene>
<evidence type="ECO:0000256" key="4">
    <source>
        <dbReference type="ARBA" id="ARBA00022741"/>
    </source>
</evidence>
<evidence type="ECO:0000313" key="9">
    <source>
        <dbReference type="Proteomes" id="UP000614410"/>
    </source>
</evidence>
<keyword evidence="3" id="KW-0235">DNA replication</keyword>
<evidence type="ECO:0000256" key="3">
    <source>
        <dbReference type="ARBA" id="ARBA00022705"/>
    </source>
</evidence>
<dbReference type="InterPro" id="IPR021886">
    <property type="entry name" value="MgsA_C"/>
</dbReference>
<dbReference type="GO" id="GO:0009378">
    <property type="term" value="F:four-way junction helicase activity"/>
    <property type="evidence" value="ECO:0007669"/>
    <property type="project" value="InterPro"/>
</dbReference>
<dbReference type="FunFam" id="1.20.272.10:FF:000001">
    <property type="entry name" value="Putative AAA family ATPase"/>
    <property type="match status" value="1"/>
</dbReference>
<dbReference type="InterPro" id="IPR003593">
    <property type="entry name" value="AAA+_ATPase"/>
</dbReference>
<dbReference type="CDD" id="cd18139">
    <property type="entry name" value="HLD_clamp_RarA"/>
    <property type="match status" value="1"/>
</dbReference>
<keyword evidence="5" id="KW-0067">ATP-binding</keyword>
<feature type="domain" description="AAA+ ATPase" evidence="7">
    <location>
        <begin position="71"/>
        <end position="194"/>
    </location>
</feature>
<dbReference type="GO" id="GO:0000731">
    <property type="term" value="P:DNA synthesis involved in DNA repair"/>
    <property type="evidence" value="ECO:0007669"/>
    <property type="project" value="TreeGrafter"/>
</dbReference>
<keyword evidence="4" id="KW-0547">Nucleotide-binding</keyword>
<dbReference type="Gene3D" id="1.10.8.60">
    <property type="match status" value="1"/>
</dbReference>